<dbReference type="Proteomes" id="UP001259803">
    <property type="component" value="Unassembled WGS sequence"/>
</dbReference>
<dbReference type="SMART" id="SM00363">
    <property type="entry name" value="S4"/>
    <property type="match status" value="1"/>
</dbReference>
<protein>
    <submittedName>
        <fullName evidence="3">S4 domain-containing protein</fullName>
    </submittedName>
</protein>
<sequence>MNAPAAPTPGDADGKMRIDKVLWMLRLTKTRSAAQAQIQRGHARVNGRRVLRPAQAVGVGDILVCPLAGAVRVLEITQLPVRRGPPAEARLHYRELAIDPQPASDA</sequence>
<dbReference type="SUPFAM" id="SSF55174">
    <property type="entry name" value="Alpha-L RNA-binding motif"/>
    <property type="match status" value="1"/>
</dbReference>
<dbReference type="RefSeq" id="WP_311340792.1">
    <property type="nucleotide sequence ID" value="NZ_JAVRHS010000005.1"/>
</dbReference>
<dbReference type="Gene3D" id="3.10.290.10">
    <property type="entry name" value="RNA-binding S4 domain"/>
    <property type="match status" value="1"/>
</dbReference>
<reference evidence="3 4" key="1">
    <citation type="submission" date="2023-09" db="EMBL/GenBank/DDBJ databases">
        <authorList>
            <person name="Rey-Velasco X."/>
        </authorList>
    </citation>
    <scope>NUCLEOTIDE SEQUENCE [LARGE SCALE GENOMIC DNA]</scope>
    <source>
        <strain evidence="3 4">F390</strain>
    </source>
</reference>
<keyword evidence="4" id="KW-1185">Reference proteome</keyword>
<keyword evidence="1" id="KW-0694">RNA-binding</keyword>
<dbReference type="InterPro" id="IPR002942">
    <property type="entry name" value="S4_RNA-bd"/>
</dbReference>
<name>A0ABU2ZIM8_9SPHN</name>
<dbReference type="Pfam" id="PF01479">
    <property type="entry name" value="S4"/>
    <property type="match status" value="1"/>
</dbReference>
<evidence type="ECO:0000256" key="1">
    <source>
        <dbReference type="PROSITE-ProRule" id="PRU00182"/>
    </source>
</evidence>
<dbReference type="CDD" id="cd00165">
    <property type="entry name" value="S4"/>
    <property type="match status" value="1"/>
</dbReference>
<dbReference type="InterPro" id="IPR036986">
    <property type="entry name" value="S4_RNA-bd_sf"/>
</dbReference>
<feature type="domain" description="RNA-binding S4" evidence="2">
    <location>
        <begin position="16"/>
        <end position="82"/>
    </location>
</feature>
<gene>
    <name evidence="3" type="ORF">RM533_08505</name>
</gene>
<evidence type="ECO:0000313" key="3">
    <source>
        <dbReference type="EMBL" id="MDT0576226.1"/>
    </source>
</evidence>
<dbReference type="PROSITE" id="PS50889">
    <property type="entry name" value="S4"/>
    <property type="match status" value="1"/>
</dbReference>
<proteinExistence type="predicted"/>
<accession>A0ABU2ZIM8</accession>
<comment type="caution">
    <text evidence="3">The sequence shown here is derived from an EMBL/GenBank/DDBJ whole genome shotgun (WGS) entry which is preliminary data.</text>
</comment>
<evidence type="ECO:0000259" key="2">
    <source>
        <dbReference type="SMART" id="SM00363"/>
    </source>
</evidence>
<organism evidence="3 4">
    <name type="scientific">Croceicoccus esteveae</name>
    <dbReference type="NCBI Taxonomy" id="3075597"/>
    <lineage>
        <taxon>Bacteria</taxon>
        <taxon>Pseudomonadati</taxon>
        <taxon>Pseudomonadota</taxon>
        <taxon>Alphaproteobacteria</taxon>
        <taxon>Sphingomonadales</taxon>
        <taxon>Erythrobacteraceae</taxon>
        <taxon>Croceicoccus</taxon>
    </lineage>
</organism>
<evidence type="ECO:0000313" key="4">
    <source>
        <dbReference type="Proteomes" id="UP001259803"/>
    </source>
</evidence>
<dbReference type="EMBL" id="JAVRHS010000005">
    <property type="protein sequence ID" value="MDT0576226.1"/>
    <property type="molecule type" value="Genomic_DNA"/>
</dbReference>